<sequence length="189" mass="21923">MNKIILLLSFLVLNSIQAQKTKPIDYTNSLLLVKNGEATIVFNKKKELYLVVLKDSMLLTKNNPNLMPNTMKVSALKIKNKTFYHVNWKATEKRETSIRKEFAILNENQIWNPVTKTLLIANTEKTTDITEVEYLDKLKNTSQTISKKRNEGYLFTLLSNGDFSLSNKSMITKYSYNDKTDRYEPTKKQ</sequence>
<proteinExistence type="predicted"/>
<evidence type="ECO:0000313" key="1">
    <source>
        <dbReference type="EMBL" id="RVU87823.1"/>
    </source>
</evidence>
<gene>
    <name evidence="1" type="ORF">EJB19_06245</name>
</gene>
<dbReference type="EMBL" id="RWGX01000004">
    <property type="protein sequence ID" value="RVU87823.1"/>
    <property type="molecule type" value="Genomic_DNA"/>
</dbReference>
<dbReference type="RefSeq" id="WP_060382082.1">
    <property type="nucleotide sequence ID" value="NZ_MTDB01000010.1"/>
</dbReference>
<name>A0AA94F296_9FLAO</name>
<dbReference type="KEGG" id="fcv:AWN65_04565"/>
<dbReference type="AlphaFoldDB" id="A0AA94F296"/>
<reference evidence="1" key="1">
    <citation type="submission" date="2018-12" db="EMBL/GenBank/DDBJ databases">
        <title>Draft genome sequence of Flaovobacterium columnare BGFS27 isolated from channel catfish in Alabama.</title>
        <authorList>
            <person name="Cai W."/>
            <person name="Arias C."/>
        </authorList>
    </citation>
    <scope>NUCLEOTIDE SEQUENCE [LARGE SCALE GENOMIC DNA]</scope>
    <source>
        <strain evidence="1">BGFS27</strain>
    </source>
</reference>
<protein>
    <submittedName>
        <fullName evidence="1">Uncharacterized protein</fullName>
    </submittedName>
</protein>
<organism evidence="1">
    <name type="scientific">Flavobacterium columnare</name>
    <dbReference type="NCBI Taxonomy" id="996"/>
    <lineage>
        <taxon>Bacteria</taxon>
        <taxon>Pseudomonadati</taxon>
        <taxon>Bacteroidota</taxon>
        <taxon>Flavobacteriia</taxon>
        <taxon>Flavobacteriales</taxon>
        <taxon>Flavobacteriaceae</taxon>
        <taxon>Flavobacterium</taxon>
    </lineage>
</organism>
<dbReference type="GeneID" id="56895043"/>
<accession>A0AA94F296</accession>
<comment type="caution">
    <text evidence="1">The sequence shown here is derived from an EMBL/GenBank/DDBJ whole genome shotgun (WGS) entry which is preliminary data.</text>
</comment>